<dbReference type="PIRSF" id="PIRSF001259">
    <property type="entry name" value="RibA"/>
    <property type="match status" value="1"/>
</dbReference>
<dbReference type="SUPFAM" id="SSF55821">
    <property type="entry name" value="YrdC/RibB"/>
    <property type="match status" value="1"/>
</dbReference>
<gene>
    <name evidence="9" type="ORF">OG563_33705</name>
</gene>
<comment type="similarity">
    <text evidence="4">In the N-terminal section; belongs to the DHBP synthase family.</text>
</comment>
<dbReference type="RefSeq" id="WP_329406903.1">
    <property type="nucleotide sequence ID" value="NZ_CP109441.1"/>
</dbReference>
<dbReference type="InterPro" id="IPR032677">
    <property type="entry name" value="GTP_cyclohydro_II"/>
</dbReference>
<evidence type="ECO:0000313" key="10">
    <source>
        <dbReference type="Proteomes" id="UP001432062"/>
    </source>
</evidence>
<evidence type="ECO:0000256" key="5">
    <source>
        <dbReference type="ARBA" id="ARBA00012153"/>
    </source>
</evidence>
<evidence type="ECO:0000256" key="7">
    <source>
        <dbReference type="ARBA" id="ARBA00022723"/>
    </source>
</evidence>
<evidence type="ECO:0000256" key="2">
    <source>
        <dbReference type="ARBA" id="ARBA00002284"/>
    </source>
</evidence>
<evidence type="ECO:0000256" key="1">
    <source>
        <dbReference type="ARBA" id="ARBA00000141"/>
    </source>
</evidence>
<accession>A0ABZ1YM31</accession>
<dbReference type="Proteomes" id="UP001432062">
    <property type="component" value="Chromosome"/>
</dbReference>
<name>A0ABZ1YM31_9NOCA</name>
<evidence type="ECO:0000256" key="6">
    <source>
        <dbReference type="ARBA" id="ARBA00022619"/>
    </source>
</evidence>
<dbReference type="InterPro" id="IPR017945">
    <property type="entry name" value="DHBP_synth_RibB-like_a/b_dom"/>
</dbReference>
<dbReference type="Pfam" id="PF00925">
    <property type="entry name" value="GTP_cyclohydro2"/>
    <property type="match status" value="1"/>
</dbReference>
<keyword evidence="7" id="KW-0479">Metal-binding</keyword>
<dbReference type="EC" id="4.1.99.12" evidence="5"/>
<feature type="domain" description="GTP cyclohydrolase II" evidence="8">
    <location>
        <begin position="210"/>
        <end position="293"/>
    </location>
</feature>
<dbReference type="PANTHER" id="PTHR21327:SF18">
    <property type="entry name" value="3,4-DIHYDROXY-2-BUTANONE 4-PHOSPHATE SYNTHASE"/>
    <property type="match status" value="1"/>
</dbReference>
<sequence length="330" mass="34340">MDDSVRHAIAAIAAGRPVVVVDESRDQGSVAFAASLATTPLVAFTVRHTSGFIRTALTADACDRLELPRMYHGGDSVSGACAYRVTVDLMGAGTGISGADRARTITALASPESSAADFSRPGHVVPVEVVAGGVLGRPWTAEAAVDLARLAGLPAAGTFCEVVSEERAVELARGEELARFAAEHELALVSIADLITHRRRNEPQVRRTTITPVPTEQGMVRVIGYESVHSGATHTCVVSGEVAGQYDVPVYIHTQHSSGGCCGSVACACDRDLHHAMNGIAAEGQGVVIHVRSPGPTQPCPTLSESDQSSTSAEAVAVLAELGVRSFRLT</sequence>
<organism evidence="9 10">
    <name type="scientific">Nocardia vinacea</name>
    <dbReference type="NCBI Taxonomy" id="96468"/>
    <lineage>
        <taxon>Bacteria</taxon>
        <taxon>Bacillati</taxon>
        <taxon>Actinomycetota</taxon>
        <taxon>Actinomycetes</taxon>
        <taxon>Mycobacteriales</taxon>
        <taxon>Nocardiaceae</taxon>
        <taxon>Nocardia</taxon>
    </lineage>
</organism>
<protein>
    <recommendedName>
        <fullName evidence="5">3,4-dihydroxy-2-butanone-4-phosphate synthase</fullName>
        <ecNumber evidence="5">4.1.99.12</ecNumber>
    </recommendedName>
</protein>
<comment type="pathway">
    <text evidence="3">Cofactor biosynthesis; riboflavin biosynthesis; 2-hydroxy-3-oxobutyl phosphate from D-ribulose 5-phosphate: step 1/1.</text>
</comment>
<dbReference type="Gene3D" id="3.90.870.10">
    <property type="entry name" value="DHBP synthase"/>
    <property type="match status" value="1"/>
</dbReference>
<dbReference type="InterPro" id="IPR036144">
    <property type="entry name" value="RibA-like_sf"/>
</dbReference>
<keyword evidence="6" id="KW-0686">Riboflavin biosynthesis</keyword>
<comment type="function">
    <text evidence="2">Catalyzes the conversion of D-ribulose 5-phosphate to formate and 3,4-dihydroxy-2-butanone 4-phosphate.</text>
</comment>
<dbReference type="SUPFAM" id="SSF142695">
    <property type="entry name" value="RibA-like"/>
    <property type="match status" value="1"/>
</dbReference>
<dbReference type="EMBL" id="CP109441">
    <property type="protein sequence ID" value="WUV44103.1"/>
    <property type="molecule type" value="Genomic_DNA"/>
</dbReference>
<dbReference type="InterPro" id="IPR000422">
    <property type="entry name" value="DHBP_synthase_RibB"/>
</dbReference>
<evidence type="ECO:0000313" key="9">
    <source>
        <dbReference type="EMBL" id="WUV44103.1"/>
    </source>
</evidence>
<dbReference type="Pfam" id="PF00926">
    <property type="entry name" value="DHBP_synthase"/>
    <property type="match status" value="1"/>
</dbReference>
<reference evidence="9" key="1">
    <citation type="submission" date="2022-10" db="EMBL/GenBank/DDBJ databases">
        <title>The complete genomes of actinobacterial strains from the NBC collection.</title>
        <authorList>
            <person name="Joergensen T.S."/>
            <person name="Alvarez Arevalo M."/>
            <person name="Sterndorff E.B."/>
            <person name="Faurdal D."/>
            <person name="Vuksanovic O."/>
            <person name="Mourched A.-S."/>
            <person name="Charusanti P."/>
            <person name="Shaw S."/>
            <person name="Blin K."/>
            <person name="Weber T."/>
        </authorList>
    </citation>
    <scope>NUCLEOTIDE SEQUENCE</scope>
    <source>
        <strain evidence="9">NBC_01482</strain>
    </source>
</reference>
<comment type="catalytic activity">
    <reaction evidence="1">
        <text>D-ribulose 5-phosphate = (2S)-2-hydroxy-3-oxobutyl phosphate + formate + H(+)</text>
        <dbReference type="Rhea" id="RHEA:18457"/>
        <dbReference type="ChEBI" id="CHEBI:15378"/>
        <dbReference type="ChEBI" id="CHEBI:15740"/>
        <dbReference type="ChEBI" id="CHEBI:58121"/>
        <dbReference type="ChEBI" id="CHEBI:58830"/>
        <dbReference type="EC" id="4.1.99.12"/>
    </reaction>
</comment>
<evidence type="ECO:0000256" key="4">
    <source>
        <dbReference type="ARBA" id="ARBA00005520"/>
    </source>
</evidence>
<dbReference type="PANTHER" id="PTHR21327">
    <property type="entry name" value="GTP CYCLOHYDROLASE II-RELATED"/>
    <property type="match status" value="1"/>
</dbReference>
<keyword evidence="10" id="KW-1185">Reference proteome</keyword>
<proteinExistence type="inferred from homology"/>
<evidence type="ECO:0000256" key="3">
    <source>
        <dbReference type="ARBA" id="ARBA00004904"/>
    </source>
</evidence>
<dbReference type="Gene3D" id="3.40.50.10990">
    <property type="entry name" value="GTP cyclohydrolase II"/>
    <property type="match status" value="1"/>
</dbReference>
<evidence type="ECO:0000259" key="8">
    <source>
        <dbReference type="Pfam" id="PF00925"/>
    </source>
</evidence>